<dbReference type="CDD" id="cd00405">
    <property type="entry name" value="PRAI"/>
    <property type="match status" value="1"/>
</dbReference>
<dbReference type="Gene3D" id="3.20.20.70">
    <property type="entry name" value="Aldolase class I"/>
    <property type="match status" value="1"/>
</dbReference>
<evidence type="ECO:0000256" key="3">
    <source>
        <dbReference type="ARBA" id="ARBA00012572"/>
    </source>
</evidence>
<evidence type="ECO:0000256" key="1">
    <source>
        <dbReference type="ARBA" id="ARBA00004664"/>
    </source>
</evidence>
<keyword evidence="7" id="KW-0822">Tryptophan biosynthesis</keyword>
<dbReference type="NCBIfam" id="NF002295">
    <property type="entry name" value="PRK01222.1-1"/>
    <property type="match status" value="1"/>
</dbReference>
<dbReference type="PANTHER" id="PTHR42894">
    <property type="entry name" value="N-(5'-PHOSPHORIBOSYL)ANTHRANILATE ISOMERASE"/>
    <property type="match status" value="1"/>
</dbReference>
<evidence type="ECO:0000259" key="12">
    <source>
        <dbReference type="Pfam" id="PF00697"/>
    </source>
</evidence>
<dbReference type="InterPro" id="IPR044643">
    <property type="entry name" value="TrpF_fam"/>
</dbReference>
<evidence type="ECO:0000256" key="9">
    <source>
        <dbReference type="ARBA" id="ARBA00023136"/>
    </source>
</evidence>
<evidence type="ECO:0000256" key="10">
    <source>
        <dbReference type="ARBA" id="ARBA00023141"/>
    </source>
</evidence>
<dbReference type="GO" id="GO:0000162">
    <property type="term" value="P:L-tryptophan biosynthetic process"/>
    <property type="evidence" value="ECO:0007669"/>
    <property type="project" value="UniProtKB-UniPathway"/>
</dbReference>
<dbReference type="UniPathway" id="UPA00035">
    <property type="reaction ID" value="UER00042"/>
</dbReference>
<evidence type="ECO:0000313" key="14">
    <source>
        <dbReference type="EMBL" id="CAD7238030.1"/>
    </source>
</evidence>
<dbReference type="GO" id="GO:0005886">
    <property type="term" value="C:plasma membrane"/>
    <property type="evidence" value="ECO:0007669"/>
    <property type="project" value="InterPro"/>
</dbReference>
<name>A0A7R8WZ61_9CRUS</name>
<keyword evidence="6" id="KW-0812">Transmembrane</keyword>
<keyword evidence="10" id="KW-0057">Aromatic amino acid biosynthesis</keyword>
<dbReference type="EMBL" id="OB695086">
    <property type="protein sequence ID" value="CAD7238030.1"/>
    <property type="molecule type" value="Genomic_DNA"/>
</dbReference>
<protein>
    <recommendedName>
        <fullName evidence="3">phosphoribosylanthranilate isomerase</fullName>
        <ecNumber evidence="3">5.3.1.24</ecNumber>
    </recommendedName>
</protein>
<evidence type="ECO:0000256" key="2">
    <source>
        <dbReference type="ARBA" id="ARBA00007571"/>
    </source>
</evidence>
<reference evidence="14" key="1">
    <citation type="submission" date="2020-11" db="EMBL/GenBank/DDBJ databases">
        <authorList>
            <person name="Tran Van P."/>
        </authorList>
    </citation>
    <scope>NUCLEOTIDE SEQUENCE</scope>
</reference>
<sequence>MPVAFSDLLGISPDIELPLFVVIFIGVGVGLLLGFVWEWIREYRQRAEARAKARELDALRRELAALKSSDTPKGAAYVGFVFFEKSPRNVSIETARMLALSVPVGVAKVALVVNADNAFLDAITDAVPLDILQLHGSETPDRVLEIKVRYGLPVMKVVGIADVGDLAELEIYETVADQILVETKPANDASRPGGNGLAFDWSVIAKRRWPKPWMLAGGLTAENVALAAKMTGARQVDVSSGVESRTGVKDTDMIKRFIDAAKA</sequence>
<evidence type="ECO:0000256" key="7">
    <source>
        <dbReference type="ARBA" id="ARBA00022822"/>
    </source>
</evidence>
<feature type="domain" description="Lipopolysaccharide assembly protein A" evidence="13">
    <location>
        <begin position="15"/>
        <end position="63"/>
    </location>
</feature>
<dbReference type="AlphaFoldDB" id="A0A7R8WZ61"/>
<keyword evidence="11" id="KW-0413">Isomerase</keyword>
<evidence type="ECO:0000256" key="6">
    <source>
        <dbReference type="ARBA" id="ARBA00022692"/>
    </source>
</evidence>
<comment type="similarity">
    <text evidence="2">Belongs to the TrpF family.</text>
</comment>
<feature type="domain" description="N-(5'phosphoribosyl) anthranilate isomerase (PRAI)" evidence="12">
    <location>
        <begin position="71"/>
        <end position="259"/>
    </location>
</feature>
<keyword evidence="5" id="KW-0028">Amino-acid biosynthesis</keyword>
<comment type="pathway">
    <text evidence="1">Amino-acid biosynthesis; L-tryptophan biosynthesis; L-tryptophan from chorismate: step 3/5.</text>
</comment>
<evidence type="ECO:0000256" key="5">
    <source>
        <dbReference type="ARBA" id="ARBA00022605"/>
    </source>
</evidence>
<proteinExistence type="inferred from homology"/>
<dbReference type="Pfam" id="PF00697">
    <property type="entry name" value="PRAI"/>
    <property type="match status" value="1"/>
</dbReference>
<dbReference type="SUPFAM" id="SSF51366">
    <property type="entry name" value="Ribulose-phoshate binding barrel"/>
    <property type="match status" value="1"/>
</dbReference>
<evidence type="ECO:0000256" key="4">
    <source>
        <dbReference type="ARBA" id="ARBA00022475"/>
    </source>
</evidence>
<dbReference type="Pfam" id="PF06305">
    <property type="entry name" value="LapA_dom"/>
    <property type="match status" value="1"/>
</dbReference>
<gene>
    <name evidence="14" type="ORF">CTOB1V02_LOCUS15845</name>
</gene>
<keyword evidence="9" id="KW-0472">Membrane</keyword>
<dbReference type="GO" id="GO:0004640">
    <property type="term" value="F:phosphoribosylanthranilate isomerase activity"/>
    <property type="evidence" value="ECO:0007669"/>
    <property type="project" value="UniProtKB-EC"/>
</dbReference>
<dbReference type="InterPro" id="IPR010445">
    <property type="entry name" value="LapA_dom"/>
</dbReference>
<keyword evidence="8" id="KW-1133">Transmembrane helix</keyword>
<organism evidence="14">
    <name type="scientific">Cyprideis torosa</name>
    <dbReference type="NCBI Taxonomy" id="163714"/>
    <lineage>
        <taxon>Eukaryota</taxon>
        <taxon>Metazoa</taxon>
        <taxon>Ecdysozoa</taxon>
        <taxon>Arthropoda</taxon>
        <taxon>Crustacea</taxon>
        <taxon>Oligostraca</taxon>
        <taxon>Ostracoda</taxon>
        <taxon>Podocopa</taxon>
        <taxon>Podocopida</taxon>
        <taxon>Cytherocopina</taxon>
        <taxon>Cytheroidea</taxon>
        <taxon>Cytherideidae</taxon>
        <taxon>Cyprideis</taxon>
    </lineage>
</organism>
<accession>A0A7R8WZ61</accession>
<keyword evidence="4" id="KW-1003">Cell membrane</keyword>
<dbReference type="InterPro" id="IPR001240">
    <property type="entry name" value="PRAI_dom"/>
</dbReference>
<dbReference type="HAMAP" id="MF_00135">
    <property type="entry name" value="PRAI"/>
    <property type="match status" value="1"/>
</dbReference>
<dbReference type="InterPro" id="IPR011060">
    <property type="entry name" value="RibuloseP-bd_barrel"/>
</dbReference>
<dbReference type="EC" id="5.3.1.24" evidence="3"/>
<dbReference type="PANTHER" id="PTHR42894:SF1">
    <property type="entry name" value="N-(5'-PHOSPHORIBOSYL)ANTHRANILATE ISOMERASE"/>
    <property type="match status" value="1"/>
</dbReference>
<evidence type="ECO:0000256" key="11">
    <source>
        <dbReference type="ARBA" id="ARBA00023235"/>
    </source>
</evidence>
<dbReference type="OrthoDB" id="8300158at2759"/>
<dbReference type="InterPro" id="IPR013785">
    <property type="entry name" value="Aldolase_TIM"/>
</dbReference>
<evidence type="ECO:0000256" key="8">
    <source>
        <dbReference type="ARBA" id="ARBA00022989"/>
    </source>
</evidence>
<evidence type="ECO:0000259" key="13">
    <source>
        <dbReference type="Pfam" id="PF06305"/>
    </source>
</evidence>